<feature type="region of interest" description="Disordered" evidence="6">
    <location>
        <begin position="219"/>
        <end position="256"/>
    </location>
</feature>
<dbReference type="Proteomes" id="UP000283841">
    <property type="component" value="Unassembled WGS sequence"/>
</dbReference>
<gene>
    <name evidence="8" type="ORF">C8Q69DRAFT_460974</name>
</gene>
<protein>
    <submittedName>
        <fullName evidence="8">Putative cytomegalovirus gH-receptor family protein</fullName>
    </submittedName>
</protein>
<evidence type="ECO:0000256" key="6">
    <source>
        <dbReference type="SAM" id="MobiDB-lite"/>
    </source>
</evidence>
<feature type="transmembrane region" description="Helical" evidence="7">
    <location>
        <begin position="507"/>
        <end position="531"/>
    </location>
</feature>
<keyword evidence="8" id="KW-0675">Receptor</keyword>
<feature type="compositionally biased region" description="Polar residues" evidence="6">
    <location>
        <begin position="1051"/>
        <end position="1069"/>
    </location>
</feature>
<keyword evidence="3 7" id="KW-0812">Transmembrane</keyword>
<feature type="compositionally biased region" description="Polar residues" evidence="6">
    <location>
        <begin position="168"/>
        <end position="182"/>
    </location>
</feature>
<evidence type="ECO:0000256" key="1">
    <source>
        <dbReference type="ARBA" id="ARBA00004141"/>
    </source>
</evidence>
<dbReference type="Pfam" id="PF05346">
    <property type="entry name" value="DUF747"/>
    <property type="match status" value="1"/>
</dbReference>
<organism evidence="8 9">
    <name type="scientific">Byssochlamys spectabilis</name>
    <name type="common">Paecilomyces variotii</name>
    <dbReference type="NCBI Taxonomy" id="264951"/>
    <lineage>
        <taxon>Eukaryota</taxon>
        <taxon>Fungi</taxon>
        <taxon>Dikarya</taxon>
        <taxon>Ascomycota</taxon>
        <taxon>Pezizomycotina</taxon>
        <taxon>Eurotiomycetes</taxon>
        <taxon>Eurotiomycetidae</taxon>
        <taxon>Eurotiales</taxon>
        <taxon>Thermoascaceae</taxon>
        <taxon>Paecilomyces</taxon>
    </lineage>
</organism>
<keyword evidence="5 7" id="KW-0472">Membrane</keyword>
<feature type="compositionally biased region" description="Basic and acidic residues" evidence="6">
    <location>
        <begin position="550"/>
        <end position="560"/>
    </location>
</feature>
<feature type="compositionally biased region" description="Basic residues" evidence="6">
    <location>
        <begin position="143"/>
        <end position="159"/>
    </location>
</feature>
<dbReference type="PANTHER" id="PTHR13317:SF4">
    <property type="entry name" value="TRANSMEMBRANE ANTERIOR POSTERIOR TRANSFORMATION PROTEIN 1 HOMOLOG"/>
    <property type="match status" value="1"/>
</dbReference>
<dbReference type="InterPro" id="IPR008010">
    <property type="entry name" value="Tatp1"/>
</dbReference>
<keyword evidence="4 7" id="KW-1133">Transmembrane helix</keyword>
<dbReference type="AlphaFoldDB" id="A0A443HY34"/>
<dbReference type="RefSeq" id="XP_028486391.1">
    <property type="nucleotide sequence ID" value="XM_028630209.1"/>
</dbReference>
<comment type="similarity">
    <text evidence="2">Belongs to the TAPT1 family.</text>
</comment>
<dbReference type="GO" id="GO:0005789">
    <property type="term" value="C:endoplasmic reticulum membrane"/>
    <property type="evidence" value="ECO:0007669"/>
    <property type="project" value="TreeGrafter"/>
</dbReference>
<feature type="region of interest" description="Disordered" evidence="6">
    <location>
        <begin position="1"/>
        <end position="44"/>
    </location>
</feature>
<feature type="region of interest" description="Disordered" evidence="6">
    <location>
        <begin position="78"/>
        <end position="99"/>
    </location>
</feature>
<feature type="transmembrane region" description="Helical" evidence="7">
    <location>
        <begin position="700"/>
        <end position="722"/>
    </location>
</feature>
<proteinExistence type="inferred from homology"/>
<name>A0A443HY34_BYSSP</name>
<keyword evidence="9" id="KW-1185">Reference proteome</keyword>
<dbReference type="VEuPathDB" id="FungiDB:C8Q69DRAFT_460974"/>
<feature type="region of interest" description="Disordered" evidence="6">
    <location>
        <begin position="124"/>
        <end position="183"/>
    </location>
</feature>
<evidence type="ECO:0000256" key="5">
    <source>
        <dbReference type="ARBA" id="ARBA00023136"/>
    </source>
</evidence>
<feature type="compositionally biased region" description="Polar residues" evidence="6">
    <location>
        <begin position="359"/>
        <end position="376"/>
    </location>
</feature>
<evidence type="ECO:0000256" key="3">
    <source>
        <dbReference type="ARBA" id="ARBA00022692"/>
    </source>
</evidence>
<feature type="compositionally biased region" description="Basic residues" evidence="6">
    <location>
        <begin position="595"/>
        <end position="608"/>
    </location>
</feature>
<feature type="region of interest" description="Disordered" evidence="6">
    <location>
        <begin position="348"/>
        <end position="397"/>
    </location>
</feature>
<evidence type="ECO:0000256" key="4">
    <source>
        <dbReference type="ARBA" id="ARBA00022989"/>
    </source>
</evidence>
<accession>A0A443HY34</accession>
<comment type="subcellular location">
    <subcellularLocation>
        <location evidence="1">Membrane</location>
        <topology evidence="1">Multi-pass membrane protein</topology>
    </subcellularLocation>
</comment>
<evidence type="ECO:0000313" key="9">
    <source>
        <dbReference type="Proteomes" id="UP000283841"/>
    </source>
</evidence>
<dbReference type="STRING" id="264951.A0A443HY34"/>
<feature type="compositionally biased region" description="Low complexity" evidence="6">
    <location>
        <begin position="561"/>
        <end position="575"/>
    </location>
</feature>
<feature type="region of interest" description="Disordered" evidence="6">
    <location>
        <begin position="269"/>
        <end position="295"/>
    </location>
</feature>
<sequence length="1140" mass="127070">MIASSESPSPLPSFTQHRKENRSTRPPPPELCLEADNDSVPNKDHFEDLRGRILATVAADNLNGGMMMAQLQAEPQQVVGTESPRNRDMHDGVQPDGRNMMHVDVDKLEREAVLQSAGSVLGDLTTPLDSHSAPVAGEDKITVAKRRREAPHGSPRARGRSVGVDAEFSTTSQDSSRVSNGLSDVHAGTDIEEKDTDNGSALGLGLVSPTLTENGVEAAAVPSLQDDRFPDVNGSPSRPRRESSPGRIREREKVLKLSPEKIQELTSSPESIPYRKVSPDHHKGQGDIHDTPSLPSRTVQYGLQGEHIPSKRPPEEVRTPDNRAWQTKSRKEIHLDEPPEFFASVAQGSSTVRHRPHTTRTISTPASTRQRTSSVGNERPAHNWTQRSKHDRSAPNRIDIEHKNNLLPSYIADPNPSPMPQTIPLPPLSIPTYLQLELSSSRPSPLYIHRSVASDFPYESSRVKIERLQNFFMLPPILEQVLWFGALACLDSWLYSFTILPLRFIKALYILAHSWAVNLYAEVQFISGFVIKGVGRVWRRRREAASAKLSEQRGREDEPPSRSVSASSSAKQDTSLSDRETKPRSNIPQPDHARRLGRPGNTRHRRQKSIPSALLPDDKADILKGLLMIATCCVLMFFDASRVYHWIRGQAAIKLYVIYNVLEVSDRLLSAIGQDVLECLFSREALERKPDGRSKVFRPFWLFLIALAYTVIHAISLFYQAITLNVAVNSYSNALITLLLSNQFVEIKSTVFKKFEKENLFQLTCADVVERFQLWLMLIIIASRNIIETRAFNFFGTIGPGFSNGPSASTNSTPVSTPPRSSSSILPQSFTIFPSSLFSSLTGANSFLTNLGQLLGPFLVVLGSEMLVDWLKHAYINKFNNTRPAIYSRFLDVLAKDYYTNAFADQNLTRRLGLPVIPLSCLFFRVSVQTYQMFLAAWLPQLPPSTPSDTTSLSSIHRHYAPSPSPSVTPFTLKTAIPNTINHITSLFQSVIANATPSPARSVPVFTVIIVLTCYAVLLIFKLALGICLLSFARSRYKAMKVREQDEFYRSANSNTGQKSSQGNGPSSSRGREFVVEGGRRLGGWGVVEVDDDKKRWIYADDPEGLKKVREREERDKSGKDTGGDIEGVKRYEMVAKRIW</sequence>
<dbReference type="GeneID" id="39599486"/>
<feature type="region of interest" description="Disordered" evidence="6">
    <location>
        <begin position="1049"/>
        <end position="1072"/>
    </location>
</feature>
<feature type="compositionally biased region" description="Basic and acidic residues" evidence="6">
    <location>
        <begin position="239"/>
        <end position="256"/>
    </location>
</feature>
<evidence type="ECO:0000313" key="8">
    <source>
        <dbReference type="EMBL" id="RWQ96746.1"/>
    </source>
</evidence>
<dbReference type="PANTHER" id="PTHR13317">
    <property type="entry name" value="TRANSMEMBRANE ANTERIOR POSTERIOR TRANSFORMATION PROTEIN 1 HOMOLOG"/>
    <property type="match status" value="1"/>
</dbReference>
<feature type="compositionally biased region" description="Basic and acidic residues" evidence="6">
    <location>
        <begin position="277"/>
        <end position="290"/>
    </location>
</feature>
<comment type="caution">
    <text evidence="8">The sequence shown here is derived from an EMBL/GenBank/DDBJ whole genome shotgun (WGS) entry which is preliminary data.</text>
</comment>
<reference evidence="8 9" key="1">
    <citation type="journal article" date="2018" name="Front. Microbiol.">
        <title>Genomic and genetic insights into a cosmopolitan fungus, Paecilomyces variotii (Eurotiales).</title>
        <authorList>
            <person name="Urquhart A.S."/>
            <person name="Mondo S.J."/>
            <person name="Makela M.R."/>
            <person name="Hane J.K."/>
            <person name="Wiebenga A."/>
            <person name="He G."/>
            <person name="Mihaltcheva S."/>
            <person name="Pangilinan J."/>
            <person name="Lipzen A."/>
            <person name="Barry K."/>
            <person name="de Vries R.P."/>
            <person name="Grigoriev I.V."/>
            <person name="Idnurm A."/>
        </authorList>
    </citation>
    <scope>NUCLEOTIDE SEQUENCE [LARGE SCALE GENOMIC DNA]</scope>
    <source>
        <strain evidence="8 9">CBS 101075</strain>
    </source>
</reference>
<feature type="region of interest" description="Disordered" evidence="6">
    <location>
        <begin position="548"/>
        <end position="610"/>
    </location>
</feature>
<evidence type="ECO:0000256" key="7">
    <source>
        <dbReference type="SAM" id="Phobius"/>
    </source>
</evidence>
<feature type="compositionally biased region" description="Polar residues" evidence="6">
    <location>
        <begin position="1"/>
        <end position="15"/>
    </location>
</feature>
<feature type="compositionally biased region" description="Basic and acidic residues" evidence="6">
    <location>
        <begin position="84"/>
        <end position="99"/>
    </location>
</feature>
<dbReference type="EMBL" id="RCNU01000003">
    <property type="protein sequence ID" value="RWQ96746.1"/>
    <property type="molecule type" value="Genomic_DNA"/>
</dbReference>
<evidence type="ECO:0000256" key="2">
    <source>
        <dbReference type="ARBA" id="ARBA00008803"/>
    </source>
</evidence>
<feature type="region of interest" description="Disordered" evidence="6">
    <location>
        <begin position="306"/>
        <end position="325"/>
    </location>
</feature>
<feature type="compositionally biased region" description="Basic and acidic residues" evidence="6">
    <location>
        <begin position="308"/>
        <end position="321"/>
    </location>
</feature>
<feature type="transmembrane region" description="Helical" evidence="7">
    <location>
        <begin position="1005"/>
        <end position="1033"/>
    </location>
</feature>